<comment type="caution">
    <text evidence="7">The sequence shown here is derived from an EMBL/GenBank/DDBJ whole genome shotgun (WGS) entry which is preliminary data.</text>
</comment>
<protein>
    <recommendedName>
        <fullName evidence="6">4Fe-4S ferredoxin-type domain-containing protein</fullName>
    </recommendedName>
</protein>
<keyword evidence="5" id="KW-0411">Iron-sulfur</keyword>
<keyword evidence="1" id="KW-0813">Transport</keyword>
<gene>
    <name evidence="7" type="ORF">ASZ90_012624</name>
</gene>
<name>A0A0W8FBF3_9ZZZZ</name>
<dbReference type="GO" id="GO:0005506">
    <property type="term" value="F:iron ion binding"/>
    <property type="evidence" value="ECO:0007669"/>
    <property type="project" value="InterPro"/>
</dbReference>
<proteinExistence type="predicted"/>
<dbReference type="InterPro" id="IPR051269">
    <property type="entry name" value="Fe-S_cluster_ET"/>
</dbReference>
<dbReference type="PROSITE" id="PS51379">
    <property type="entry name" value="4FE4S_FER_2"/>
    <property type="match status" value="1"/>
</dbReference>
<evidence type="ECO:0000256" key="4">
    <source>
        <dbReference type="ARBA" id="ARBA00023004"/>
    </source>
</evidence>
<dbReference type="PRINTS" id="PR00352">
    <property type="entry name" value="3FE4SFRDOXIN"/>
</dbReference>
<dbReference type="InterPro" id="IPR017896">
    <property type="entry name" value="4Fe4S_Fe-S-bd"/>
</dbReference>
<dbReference type="InterPro" id="IPR017900">
    <property type="entry name" value="4Fe4S_Fe_S_CS"/>
</dbReference>
<dbReference type="Pfam" id="PF13459">
    <property type="entry name" value="Fer4_15"/>
    <property type="match status" value="1"/>
</dbReference>
<feature type="domain" description="4Fe-4S ferredoxin-type" evidence="6">
    <location>
        <begin position="2"/>
        <end position="31"/>
    </location>
</feature>
<evidence type="ECO:0000256" key="3">
    <source>
        <dbReference type="ARBA" id="ARBA00022982"/>
    </source>
</evidence>
<reference evidence="7" key="1">
    <citation type="journal article" date="2015" name="Proc. Natl. Acad. Sci. U.S.A.">
        <title>Networks of energetic and metabolic interactions define dynamics in microbial communities.</title>
        <authorList>
            <person name="Embree M."/>
            <person name="Liu J.K."/>
            <person name="Al-Bassam M.M."/>
            <person name="Zengler K."/>
        </authorList>
    </citation>
    <scope>NUCLEOTIDE SEQUENCE</scope>
</reference>
<dbReference type="AlphaFoldDB" id="A0A0W8FBF3"/>
<evidence type="ECO:0000256" key="1">
    <source>
        <dbReference type="ARBA" id="ARBA00022448"/>
    </source>
</evidence>
<organism evidence="7">
    <name type="scientific">hydrocarbon metagenome</name>
    <dbReference type="NCBI Taxonomy" id="938273"/>
    <lineage>
        <taxon>unclassified sequences</taxon>
        <taxon>metagenomes</taxon>
        <taxon>ecological metagenomes</taxon>
    </lineage>
</organism>
<dbReference type="PROSITE" id="PS00198">
    <property type="entry name" value="4FE4S_FER_1"/>
    <property type="match status" value="1"/>
</dbReference>
<dbReference type="GO" id="GO:0051536">
    <property type="term" value="F:iron-sulfur cluster binding"/>
    <property type="evidence" value="ECO:0007669"/>
    <property type="project" value="UniProtKB-KW"/>
</dbReference>
<evidence type="ECO:0000259" key="6">
    <source>
        <dbReference type="PROSITE" id="PS51379"/>
    </source>
</evidence>
<evidence type="ECO:0000313" key="7">
    <source>
        <dbReference type="EMBL" id="KUG17699.1"/>
    </source>
</evidence>
<sequence length="83" mass="9058">MINLSIDREGCISCGQCWGDCPDLFVENEQDGKSQIAEKFRIAGKLDEGVAFEDQEECAKKVAEECPSQVIGVSPPAMGFDPF</sequence>
<dbReference type="Gene3D" id="3.30.70.20">
    <property type="match status" value="1"/>
</dbReference>
<dbReference type="PANTHER" id="PTHR36923">
    <property type="entry name" value="FERREDOXIN"/>
    <property type="match status" value="1"/>
</dbReference>
<dbReference type="SUPFAM" id="SSF54862">
    <property type="entry name" value="4Fe-4S ferredoxins"/>
    <property type="match status" value="1"/>
</dbReference>
<keyword evidence="4" id="KW-0408">Iron</keyword>
<keyword evidence="3" id="KW-0249">Electron transport</keyword>
<evidence type="ECO:0000256" key="5">
    <source>
        <dbReference type="ARBA" id="ARBA00023014"/>
    </source>
</evidence>
<evidence type="ECO:0000256" key="2">
    <source>
        <dbReference type="ARBA" id="ARBA00022723"/>
    </source>
</evidence>
<dbReference type="EMBL" id="LNQE01001425">
    <property type="protein sequence ID" value="KUG17699.1"/>
    <property type="molecule type" value="Genomic_DNA"/>
</dbReference>
<accession>A0A0W8FBF3</accession>
<keyword evidence="2" id="KW-0479">Metal-binding</keyword>
<dbReference type="GO" id="GO:0009055">
    <property type="term" value="F:electron transfer activity"/>
    <property type="evidence" value="ECO:0007669"/>
    <property type="project" value="InterPro"/>
</dbReference>
<dbReference type="PANTHER" id="PTHR36923:SF3">
    <property type="entry name" value="FERREDOXIN"/>
    <property type="match status" value="1"/>
</dbReference>
<dbReference type="InterPro" id="IPR001080">
    <property type="entry name" value="3Fe4S_ferredoxin"/>
</dbReference>